<accession>A0ABD1EKQ9</accession>
<feature type="compositionally biased region" description="Basic residues" evidence="1">
    <location>
        <begin position="216"/>
        <end position="229"/>
    </location>
</feature>
<feature type="transmembrane region" description="Helical" evidence="2">
    <location>
        <begin position="64"/>
        <end position="84"/>
    </location>
</feature>
<evidence type="ECO:0000313" key="4">
    <source>
        <dbReference type="Proteomes" id="UP001566132"/>
    </source>
</evidence>
<gene>
    <name evidence="3" type="ORF">ABEB36_007977</name>
</gene>
<dbReference type="EMBL" id="JBDJPC010000006">
    <property type="protein sequence ID" value="KAL1496926.1"/>
    <property type="molecule type" value="Genomic_DNA"/>
</dbReference>
<name>A0ABD1EKQ9_HYPHA</name>
<reference evidence="3 4" key="1">
    <citation type="submission" date="2024-05" db="EMBL/GenBank/DDBJ databases">
        <title>Genetic variation in Jamaican populations of the coffee berry borer (Hypothenemus hampei).</title>
        <authorList>
            <person name="Errbii M."/>
            <person name="Myrie A."/>
        </authorList>
    </citation>
    <scope>NUCLEOTIDE SEQUENCE [LARGE SCALE GENOMIC DNA]</scope>
    <source>
        <strain evidence="3">JA-Hopewell-2020-01-JO</strain>
        <tissue evidence="3">Whole body</tissue>
    </source>
</reference>
<keyword evidence="2" id="KW-0812">Transmembrane</keyword>
<organism evidence="3 4">
    <name type="scientific">Hypothenemus hampei</name>
    <name type="common">Coffee berry borer</name>
    <dbReference type="NCBI Taxonomy" id="57062"/>
    <lineage>
        <taxon>Eukaryota</taxon>
        <taxon>Metazoa</taxon>
        <taxon>Ecdysozoa</taxon>
        <taxon>Arthropoda</taxon>
        <taxon>Hexapoda</taxon>
        <taxon>Insecta</taxon>
        <taxon>Pterygota</taxon>
        <taxon>Neoptera</taxon>
        <taxon>Endopterygota</taxon>
        <taxon>Coleoptera</taxon>
        <taxon>Polyphaga</taxon>
        <taxon>Cucujiformia</taxon>
        <taxon>Curculionidae</taxon>
        <taxon>Scolytinae</taxon>
        <taxon>Hypothenemus</taxon>
    </lineage>
</organism>
<feature type="transmembrane region" description="Helical" evidence="2">
    <location>
        <begin position="32"/>
        <end position="52"/>
    </location>
</feature>
<dbReference type="AlphaFoldDB" id="A0ABD1EKQ9"/>
<proteinExistence type="predicted"/>
<protein>
    <submittedName>
        <fullName evidence="3">Uncharacterized protein</fullName>
    </submittedName>
</protein>
<evidence type="ECO:0000313" key="3">
    <source>
        <dbReference type="EMBL" id="KAL1496926.1"/>
    </source>
</evidence>
<evidence type="ECO:0000256" key="1">
    <source>
        <dbReference type="SAM" id="MobiDB-lite"/>
    </source>
</evidence>
<comment type="caution">
    <text evidence="3">The sequence shown here is derived from an EMBL/GenBank/DDBJ whole genome shotgun (WGS) entry which is preliminary data.</text>
</comment>
<feature type="region of interest" description="Disordered" evidence="1">
    <location>
        <begin position="205"/>
        <end position="244"/>
    </location>
</feature>
<dbReference type="InterPro" id="IPR032145">
    <property type="entry name" value="DUF4818"/>
</dbReference>
<sequence>MGMFFPCLFASILNASVLQIFRKPVYISNGPLMALYIFIFTTFILLWSIRLYPSSLRKIGKLHFLIEFFVAEFLMEDLIIDFWFPLEKFFLDGLPIVAQYIDDWALVGDWSFDAITDFLRSETCGFYVSYSLALFFLLATLYASRVIDLRTLTRKGPIYFFKEIIRKIQNSVRKVLRKMGFNQKRKVKINERKNTHREIEFETYNQKKLSSSPGSNRRRSSRKNGKKRSQFGTLHNSRLNENSELEDVPSISDLEYCPF</sequence>
<evidence type="ECO:0000256" key="2">
    <source>
        <dbReference type="SAM" id="Phobius"/>
    </source>
</evidence>
<feature type="compositionally biased region" description="Polar residues" evidence="1">
    <location>
        <begin position="230"/>
        <end position="242"/>
    </location>
</feature>
<keyword evidence="2" id="KW-1133">Transmembrane helix</keyword>
<feature type="transmembrane region" description="Helical" evidence="2">
    <location>
        <begin position="127"/>
        <end position="147"/>
    </location>
</feature>
<dbReference type="Proteomes" id="UP001566132">
    <property type="component" value="Unassembled WGS sequence"/>
</dbReference>
<keyword evidence="4" id="KW-1185">Reference proteome</keyword>
<dbReference type="Pfam" id="PF16089">
    <property type="entry name" value="DUF4818"/>
    <property type="match status" value="1"/>
</dbReference>
<keyword evidence="2" id="KW-0472">Membrane</keyword>